<protein>
    <submittedName>
        <fullName evidence="3">Ketoacyl_synth_N domain-containing protein</fullName>
    </submittedName>
</protein>
<name>A0A0K0DMA7_ANGCA</name>
<sequence length="92" mass="9446">MTSINELIIAHPSGVGAVIRSGAFTYPSFGCGSFAGSPSDENTLDSARSWSAAIQAALMPVTPQSSIGGHKRGNEIAKLQIPGEGNQKLSSD</sequence>
<evidence type="ECO:0000313" key="3">
    <source>
        <dbReference type="WBParaSite" id="ACAC_0001280601-mRNA-1"/>
    </source>
</evidence>
<reference evidence="2" key="1">
    <citation type="submission" date="2012-09" db="EMBL/GenBank/DDBJ databases">
        <authorList>
            <person name="Martin A.A."/>
        </authorList>
    </citation>
    <scope>NUCLEOTIDE SEQUENCE</scope>
</reference>
<proteinExistence type="predicted"/>
<evidence type="ECO:0000256" key="1">
    <source>
        <dbReference type="SAM" id="MobiDB-lite"/>
    </source>
</evidence>
<dbReference type="Proteomes" id="UP000035642">
    <property type="component" value="Unassembled WGS sequence"/>
</dbReference>
<keyword evidence="2" id="KW-1185">Reference proteome</keyword>
<reference evidence="3" key="2">
    <citation type="submission" date="2017-02" db="UniProtKB">
        <authorList>
            <consortium name="WormBaseParasite"/>
        </authorList>
    </citation>
    <scope>IDENTIFICATION</scope>
</reference>
<accession>A0A0K0DMA7</accession>
<dbReference type="WBParaSite" id="ACAC_0001280601-mRNA-1">
    <property type="protein sequence ID" value="ACAC_0001280601-mRNA-1"/>
    <property type="gene ID" value="ACAC_0001280601"/>
</dbReference>
<feature type="region of interest" description="Disordered" evidence="1">
    <location>
        <begin position="63"/>
        <end position="92"/>
    </location>
</feature>
<organism evidence="2 3">
    <name type="scientific">Angiostrongylus cantonensis</name>
    <name type="common">Rat lungworm</name>
    <dbReference type="NCBI Taxonomy" id="6313"/>
    <lineage>
        <taxon>Eukaryota</taxon>
        <taxon>Metazoa</taxon>
        <taxon>Ecdysozoa</taxon>
        <taxon>Nematoda</taxon>
        <taxon>Chromadorea</taxon>
        <taxon>Rhabditida</taxon>
        <taxon>Rhabditina</taxon>
        <taxon>Rhabditomorpha</taxon>
        <taxon>Strongyloidea</taxon>
        <taxon>Metastrongylidae</taxon>
        <taxon>Angiostrongylus</taxon>
    </lineage>
</organism>
<dbReference type="STRING" id="6313.A0A0K0DMA7"/>
<evidence type="ECO:0000313" key="2">
    <source>
        <dbReference type="Proteomes" id="UP000035642"/>
    </source>
</evidence>
<dbReference type="AlphaFoldDB" id="A0A0K0DMA7"/>